<sequence length="101" mass="10934">MLQLDFPGAAELRHQLDRVQVVALWGSNSASVDLRVTDDEPPAPIPDGVVPVTCTVIDEGGELIGEIILWTETGMLSGLEYAWYGDEPPTSLPEADRIVMS</sequence>
<evidence type="ECO:0000313" key="2">
    <source>
        <dbReference type="Proteomes" id="UP000031501"/>
    </source>
</evidence>
<dbReference type="KEGG" id="splu:LK06_009665"/>
<keyword evidence="2" id="KW-1185">Reference proteome</keyword>
<accession>A0A221P7Z6</accession>
<dbReference type="Proteomes" id="UP000031501">
    <property type="component" value="Chromosome"/>
</dbReference>
<protein>
    <submittedName>
        <fullName evidence="1">Uncharacterized protein</fullName>
    </submittedName>
</protein>
<dbReference type="AlphaFoldDB" id="A0A221P7Z6"/>
<dbReference type="EMBL" id="CP022433">
    <property type="protein sequence ID" value="ASN28327.1"/>
    <property type="molecule type" value="Genomic_DNA"/>
</dbReference>
<organism evidence="1 2">
    <name type="scientific">Streptomyces pluripotens</name>
    <dbReference type="NCBI Taxonomy" id="1355015"/>
    <lineage>
        <taxon>Bacteria</taxon>
        <taxon>Bacillati</taxon>
        <taxon>Actinomycetota</taxon>
        <taxon>Actinomycetes</taxon>
        <taxon>Kitasatosporales</taxon>
        <taxon>Streptomycetaceae</taxon>
        <taxon>Streptomyces</taxon>
    </lineage>
</organism>
<gene>
    <name evidence="1" type="ORF">LK07_10790</name>
</gene>
<reference evidence="1 2" key="1">
    <citation type="submission" date="2017-07" db="EMBL/GenBank/DDBJ databases">
        <title>Genome sequence of Streptomyces pluripotens MUSC 137T.</title>
        <authorList>
            <person name="Ser H.-L."/>
            <person name="Lee L.-H."/>
        </authorList>
    </citation>
    <scope>NUCLEOTIDE SEQUENCE [LARGE SCALE GENOMIC DNA]</scope>
    <source>
        <strain evidence="1 2">MUSC 137</strain>
    </source>
</reference>
<evidence type="ECO:0000313" key="1">
    <source>
        <dbReference type="EMBL" id="ASN28327.1"/>
    </source>
</evidence>
<proteinExistence type="predicted"/>
<name>A0A221P7Z6_9ACTN</name>